<dbReference type="STRING" id="1291764.GCA_001311235_02814"/>
<dbReference type="AlphaFoldDB" id="A0A2A5RIH0"/>
<proteinExistence type="predicted"/>
<reference evidence="1 2" key="1">
    <citation type="submission" date="2014-12" db="EMBL/GenBank/DDBJ databases">
        <title>Draft genome sequences of 10 type strains of Lactococcus.</title>
        <authorList>
            <person name="Sun Z."/>
            <person name="Zhong Z."/>
            <person name="Liu W."/>
            <person name="Zhang W."/>
            <person name="Zhang H."/>
        </authorList>
    </citation>
    <scope>NUCLEOTIDE SEQUENCE [LARGE SCALE GENOMIC DNA]</scope>
    <source>
        <strain evidence="1 2">JCM 16395</strain>
    </source>
</reference>
<sequence length="99" mass="11741">MDKKITSIKNALKYKAKGGNLSIDNLIASDKQLAELIFHKEQIEVWYCAYPEAKQICELRWIENKQQWEIEQEVLLSKATIYRRYSEFKATLTEWTGIR</sequence>
<accession>A0A2A5RIH0</accession>
<dbReference type="Proteomes" id="UP000218181">
    <property type="component" value="Unassembled WGS sequence"/>
</dbReference>
<gene>
    <name evidence="1" type="ORF">RT41_GL000656</name>
</gene>
<keyword evidence="2" id="KW-1185">Reference proteome</keyword>
<evidence type="ECO:0000313" key="1">
    <source>
        <dbReference type="EMBL" id="PCR98872.1"/>
    </source>
</evidence>
<organism evidence="1 2">
    <name type="scientific">Lactococcus fujiensis JCM 16395</name>
    <dbReference type="NCBI Taxonomy" id="1291764"/>
    <lineage>
        <taxon>Bacteria</taxon>
        <taxon>Bacillati</taxon>
        <taxon>Bacillota</taxon>
        <taxon>Bacilli</taxon>
        <taxon>Lactobacillales</taxon>
        <taxon>Streptococcaceae</taxon>
        <taxon>Lactococcus</taxon>
    </lineage>
</organism>
<dbReference type="EMBL" id="JXJU01000019">
    <property type="protein sequence ID" value="PCR98872.1"/>
    <property type="molecule type" value="Genomic_DNA"/>
</dbReference>
<evidence type="ECO:0000313" key="2">
    <source>
        <dbReference type="Proteomes" id="UP000218181"/>
    </source>
</evidence>
<protein>
    <submittedName>
        <fullName evidence="1">Uncharacterized protein</fullName>
    </submittedName>
</protein>
<name>A0A2A5RIH0_9LACT</name>
<comment type="caution">
    <text evidence="1">The sequence shown here is derived from an EMBL/GenBank/DDBJ whole genome shotgun (WGS) entry which is preliminary data.</text>
</comment>